<sequence length="42" mass="4510">MKKLEPPRITQAALKAALARRKPIQAARVPGTLRKAKKMGGG</sequence>
<feature type="non-terminal residue" evidence="1">
    <location>
        <position position="42"/>
    </location>
</feature>
<organism evidence="1">
    <name type="scientific">marine sediment metagenome</name>
    <dbReference type="NCBI Taxonomy" id="412755"/>
    <lineage>
        <taxon>unclassified sequences</taxon>
        <taxon>metagenomes</taxon>
        <taxon>ecological metagenomes</taxon>
    </lineage>
</organism>
<dbReference type="EMBL" id="LAZR01053225">
    <property type="protein sequence ID" value="KKK81216.1"/>
    <property type="molecule type" value="Genomic_DNA"/>
</dbReference>
<evidence type="ECO:0000313" key="1">
    <source>
        <dbReference type="EMBL" id="KKK81216.1"/>
    </source>
</evidence>
<gene>
    <name evidence="1" type="ORF">LCGC14_2815750</name>
</gene>
<dbReference type="AlphaFoldDB" id="A0A0F9B9T1"/>
<comment type="caution">
    <text evidence="1">The sequence shown here is derived from an EMBL/GenBank/DDBJ whole genome shotgun (WGS) entry which is preliminary data.</text>
</comment>
<accession>A0A0F9B9T1</accession>
<name>A0A0F9B9T1_9ZZZZ</name>
<reference evidence="1" key="1">
    <citation type="journal article" date="2015" name="Nature">
        <title>Complex archaea that bridge the gap between prokaryotes and eukaryotes.</title>
        <authorList>
            <person name="Spang A."/>
            <person name="Saw J.H."/>
            <person name="Jorgensen S.L."/>
            <person name="Zaremba-Niedzwiedzka K."/>
            <person name="Martijn J."/>
            <person name="Lind A.E."/>
            <person name="van Eijk R."/>
            <person name="Schleper C."/>
            <person name="Guy L."/>
            <person name="Ettema T.J."/>
        </authorList>
    </citation>
    <scope>NUCLEOTIDE SEQUENCE</scope>
</reference>
<proteinExistence type="predicted"/>
<protein>
    <submittedName>
        <fullName evidence="1">Uncharacterized protein</fullName>
    </submittedName>
</protein>